<dbReference type="RefSeq" id="WP_173124158.1">
    <property type="nucleotide sequence ID" value="NZ_JABRWJ010000004.1"/>
</dbReference>
<evidence type="ECO:0000313" key="2">
    <source>
        <dbReference type="Proteomes" id="UP000737171"/>
    </source>
</evidence>
<dbReference type="InterPro" id="IPR003607">
    <property type="entry name" value="HD/PDEase_dom"/>
</dbReference>
<reference evidence="1 2" key="1">
    <citation type="submission" date="2020-05" db="EMBL/GenBank/DDBJ databases">
        <title>Aquincola sp. isolate from soil.</title>
        <authorList>
            <person name="Han J."/>
            <person name="Kim D.-U."/>
        </authorList>
    </citation>
    <scope>NUCLEOTIDE SEQUENCE [LARGE SCALE GENOMIC DNA]</scope>
    <source>
        <strain evidence="1 2">S2</strain>
    </source>
</reference>
<gene>
    <name evidence="1" type="ORF">HLB44_15900</name>
</gene>
<dbReference type="PANTHER" id="PTHR43155:SF2">
    <property type="entry name" value="CYCLIC DI-GMP PHOSPHODIESTERASE PA4108"/>
    <property type="match status" value="1"/>
</dbReference>
<accession>A0ABX2EIM7</accession>
<dbReference type="Proteomes" id="UP000737171">
    <property type="component" value="Unassembled WGS sequence"/>
</dbReference>
<evidence type="ECO:0008006" key="3">
    <source>
        <dbReference type="Google" id="ProtNLM"/>
    </source>
</evidence>
<dbReference type="Gene3D" id="1.10.3210.10">
    <property type="entry name" value="Hypothetical protein af1432"/>
    <property type="match status" value="1"/>
</dbReference>
<evidence type="ECO:0000313" key="1">
    <source>
        <dbReference type="EMBL" id="NRF68478.1"/>
    </source>
</evidence>
<organism evidence="1 2">
    <name type="scientific">Pseudaquabacterium terrae</name>
    <dbReference type="NCBI Taxonomy" id="2732868"/>
    <lineage>
        <taxon>Bacteria</taxon>
        <taxon>Pseudomonadati</taxon>
        <taxon>Pseudomonadota</taxon>
        <taxon>Betaproteobacteria</taxon>
        <taxon>Burkholderiales</taxon>
        <taxon>Sphaerotilaceae</taxon>
        <taxon>Pseudaquabacterium</taxon>
    </lineage>
</organism>
<dbReference type="EMBL" id="JABRWJ010000004">
    <property type="protein sequence ID" value="NRF68478.1"/>
    <property type="molecule type" value="Genomic_DNA"/>
</dbReference>
<protein>
    <recommendedName>
        <fullName evidence="3">Phosphohydrolase</fullName>
    </recommendedName>
</protein>
<dbReference type="SUPFAM" id="SSF109604">
    <property type="entry name" value="HD-domain/PDEase-like"/>
    <property type="match status" value="1"/>
</dbReference>
<proteinExistence type="predicted"/>
<dbReference type="CDD" id="cd00077">
    <property type="entry name" value="HDc"/>
    <property type="match status" value="1"/>
</dbReference>
<sequence length="374" mass="40385">MRVRPLSSVHQRIAIGAPLPFNVRNANRELLLARGQLVRSEEQMLALLERGALVDLDDPPQQADDPASCRREALVGLWDRTFTNLGRVLESSVHVDFLPALQAASASLWALIDRDPDLAIFRIVRQGRVDPAQYGASHSVHCAIATRLAAERLGWDRSAVASAFRAALTMNLSVLDLQGRLAAQAAGLTPTQRESIDSHPHRSARMLRSAGVTDKVWLEAVAQHHEVPGGRGYPAMLQQVGAAGTLVRYADVFTARLSTRVTRSALRPHQMARALYVEERGHPMVAALVKEFGIFPPGCCVRLASGEAGLVVKRGPASNTPIVATVVNRRGEPLLAPVRRATDAAGNAITGVIPESSLRVRVSRKQLVQICGAG</sequence>
<dbReference type="PANTHER" id="PTHR43155">
    <property type="entry name" value="CYCLIC DI-GMP PHOSPHODIESTERASE PA4108-RELATED"/>
    <property type="match status" value="1"/>
</dbReference>
<keyword evidence="2" id="KW-1185">Reference proteome</keyword>
<dbReference type="Pfam" id="PF13487">
    <property type="entry name" value="HD_5"/>
    <property type="match status" value="1"/>
</dbReference>
<comment type="caution">
    <text evidence="1">The sequence shown here is derived from an EMBL/GenBank/DDBJ whole genome shotgun (WGS) entry which is preliminary data.</text>
</comment>
<name>A0ABX2EIM7_9BURK</name>